<name>A0A6V8PIM8_9ACTN</name>
<keyword evidence="1" id="KW-0808">Transferase</keyword>
<dbReference type="EMBL" id="BLRZ01000424">
    <property type="protein sequence ID" value="GFP31584.1"/>
    <property type="molecule type" value="Genomic_DNA"/>
</dbReference>
<reference evidence="1 2" key="1">
    <citation type="journal article" date="2020" name="Front. Microbiol.">
        <title>Single-cell genomics of novel Actinobacteria with the Wood-Ljungdahl pathway discovered in a serpentinizing system.</title>
        <authorList>
            <person name="Merino N."/>
            <person name="Kawai M."/>
            <person name="Boyd E.S."/>
            <person name="Colman D.R."/>
            <person name="McGlynn S.E."/>
            <person name="Nealson K.H."/>
            <person name="Kurokawa K."/>
            <person name="Hongoh Y."/>
        </authorList>
    </citation>
    <scope>NUCLEOTIDE SEQUENCE [LARGE SCALE GENOMIC DNA]</scope>
    <source>
        <strain evidence="1 2">S34</strain>
    </source>
</reference>
<feature type="non-terminal residue" evidence="1">
    <location>
        <position position="1"/>
    </location>
</feature>
<keyword evidence="2" id="KW-1185">Reference proteome</keyword>
<dbReference type="Proteomes" id="UP000588083">
    <property type="component" value="Unassembled WGS sequence"/>
</dbReference>
<keyword evidence="1" id="KW-0489">Methyltransferase</keyword>
<accession>A0A6V8PIM8</accession>
<sequence length="121" mass="13798">PYAGNVNYSELSDFFYVWLRLLLVENYKEFAPELTPKAEEIIENPTRGKTSQDFEEGLTQVFQQCNRVLKDDGLLAFTFHHAEGSAWEALLRAVCNAGYAIESVYPIHGESESSLHLLDKR</sequence>
<evidence type="ECO:0000313" key="1">
    <source>
        <dbReference type="EMBL" id="GFP31584.1"/>
    </source>
</evidence>
<dbReference type="InterPro" id="IPR029063">
    <property type="entry name" value="SAM-dependent_MTases_sf"/>
</dbReference>
<proteinExistence type="predicted"/>
<comment type="caution">
    <text evidence="1">The sequence shown here is derived from an EMBL/GenBank/DDBJ whole genome shotgun (WGS) entry which is preliminary data.</text>
</comment>
<dbReference type="AlphaFoldDB" id="A0A6V8PIM8"/>
<dbReference type="GO" id="GO:0032259">
    <property type="term" value="P:methylation"/>
    <property type="evidence" value="ECO:0007669"/>
    <property type="project" value="UniProtKB-KW"/>
</dbReference>
<gene>
    <name evidence="1" type="ORF">HKBW3S34_02504</name>
</gene>
<dbReference type="Gene3D" id="3.40.50.150">
    <property type="entry name" value="Vaccinia Virus protein VP39"/>
    <property type="match status" value="1"/>
</dbReference>
<dbReference type="SUPFAM" id="SSF53335">
    <property type="entry name" value="S-adenosyl-L-methionine-dependent methyltransferases"/>
    <property type="match status" value="1"/>
</dbReference>
<dbReference type="GO" id="GO:0008168">
    <property type="term" value="F:methyltransferase activity"/>
    <property type="evidence" value="ECO:0007669"/>
    <property type="project" value="UniProtKB-KW"/>
</dbReference>
<evidence type="ECO:0000313" key="2">
    <source>
        <dbReference type="Proteomes" id="UP000588083"/>
    </source>
</evidence>
<organism evidence="1 2">
    <name type="scientific">Candidatus Hakubella thermalkaliphila</name>
    <dbReference type="NCBI Taxonomy" id="2754717"/>
    <lineage>
        <taxon>Bacteria</taxon>
        <taxon>Bacillati</taxon>
        <taxon>Actinomycetota</taxon>
        <taxon>Actinomycetota incertae sedis</taxon>
        <taxon>Candidatus Hakubellales</taxon>
        <taxon>Candidatus Hakubellaceae</taxon>
        <taxon>Candidatus Hakubella</taxon>
    </lineage>
</organism>
<protein>
    <submittedName>
        <fullName evidence="1">Putative DNA methylase</fullName>
    </submittedName>
</protein>